<keyword evidence="6" id="KW-0460">Magnesium</keyword>
<evidence type="ECO:0000256" key="2">
    <source>
        <dbReference type="ARBA" id="ARBA00007958"/>
    </source>
</evidence>
<protein>
    <recommendedName>
        <fullName evidence="10">Magnesium-dependent phosphatase 1</fullName>
        <ecNumber evidence="3">3.1.3.48</ecNumber>
    </recommendedName>
</protein>
<evidence type="ECO:0000256" key="8">
    <source>
        <dbReference type="ARBA" id="ARBA00051722"/>
    </source>
</evidence>
<keyword evidence="4" id="KW-0479">Metal-binding</keyword>
<dbReference type="NCBIfam" id="TIGR01681">
    <property type="entry name" value="HAD-SF-IIIC"/>
    <property type="match status" value="1"/>
</dbReference>
<dbReference type="SFLD" id="SFLDG01129">
    <property type="entry name" value="C1.5:_HAD__Beta-PGM__Phosphata"/>
    <property type="match status" value="1"/>
</dbReference>
<evidence type="ECO:0000256" key="4">
    <source>
        <dbReference type="ARBA" id="ARBA00022723"/>
    </source>
</evidence>
<dbReference type="Proteomes" id="UP001066276">
    <property type="component" value="Chromosome 6"/>
</dbReference>
<comment type="similarity">
    <text evidence="2">Belongs to the HAD-like hydrolase superfamily.</text>
</comment>
<comment type="function">
    <text evidence="9">Magnesium-dependent phosphatase which may act as a tyrosine phosphatase.</text>
</comment>
<dbReference type="FunFam" id="3.40.50.1000:FF:000127">
    <property type="entry name" value="Magnesium-dependent phosphatase 1"/>
    <property type="match status" value="1"/>
</dbReference>
<dbReference type="InterPro" id="IPR023214">
    <property type="entry name" value="HAD_sf"/>
</dbReference>
<comment type="catalytic activity">
    <reaction evidence="8">
        <text>O-phospho-L-tyrosyl-[protein] + H2O = L-tyrosyl-[protein] + phosphate</text>
        <dbReference type="Rhea" id="RHEA:10684"/>
        <dbReference type="Rhea" id="RHEA-COMP:10136"/>
        <dbReference type="Rhea" id="RHEA-COMP:20101"/>
        <dbReference type="ChEBI" id="CHEBI:15377"/>
        <dbReference type="ChEBI" id="CHEBI:43474"/>
        <dbReference type="ChEBI" id="CHEBI:46858"/>
        <dbReference type="ChEBI" id="CHEBI:61978"/>
        <dbReference type="EC" id="3.1.3.48"/>
    </reaction>
</comment>
<evidence type="ECO:0000313" key="12">
    <source>
        <dbReference type="Proteomes" id="UP001066276"/>
    </source>
</evidence>
<dbReference type="SUPFAM" id="SSF56784">
    <property type="entry name" value="HAD-like"/>
    <property type="match status" value="1"/>
</dbReference>
<dbReference type="Gene3D" id="3.40.50.1000">
    <property type="entry name" value="HAD superfamily/HAD-like"/>
    <property type="match status" value="1"/>
</dbReference>
<sequence>MPQKPKLVVFDLDFTLWPFWVDTHVTPPFRMKSDGTVIDTAGAHITLYRDVPEIMAQLHGEGIRIAAASRTGEVAGANQLLDLFHLQHYFSIKEIYPGCKVTHFERIQKKSGIPYSEMVFFDDETRNIRDISKLGVTCVHVGRDGMTSKTLEDGLESFALRARGVQ</sequence>
<dbReference type="AlphaFoldDB" id="A0AAV7QF99"/>
<dbReference type="CDD" id="cd07501">
    <property type="entry name" value="HAD_MDP-1_like"/>
    <property type="match status" value="1"/>
</dbReference>
<dbReference type="GO" id="GO:0046872">
    <property type="term" value="F:metal ion binding"/>
    <property type="evidence" value="ECO:0007669"/>
    <property type="project" value="UniProtKB-KW"/>
</dbReference>
<gene>
    <name evidence="11" type="ORF">NDU88_003576</name>
</gene>
<accession>A0AAV7QF99</accession>
<comment type="cofactor">
    <cofactor evidence="1">
        <name>Mg(2+)</name>
        <dbReference type="ChEBI" id="CHEBI:18420"/>
    </cofactor>
</comment>
<keyword evidence="5" id="KW-0378">Hydrolase</keyword>
<evidence type="ECO:0000256" key="5">
    <source>
        <dbReference type="ARBA" id="ARBA00022801"/>
    </source>
</evidence>
<keyword evidence="12" id="KW-1185">Reference proteome</keyword>
<dbReference type="EC" id="3.1.3.48" evidence="3"/>
<organism evidence="11 12">
    <name type="scientific">Pleurodeles waltl</name>
    <name type="common">Iberian ribbed newt</name>
    <dbReference type="NCBI Taxonomy" id="8319"/>
    <lineage>
        <taxon>Eukaryota</taxon>
        <taxon>Metazoa</taxon>
        <taxon>Chordata</taxon>
        <taxon>Craniata</taxon>
        <taxon>Vertebrata</taxon>
        <taxon>Euteleostomi</taxon>
        <taxon>Amphibia</taxon>
        <taxon>Batrachia</taxon>
        <taxon>Caudata</taxon>
        <taxon>Salamandroidea</taxon>
        <taxon>Salamandridae</taxon>
        <taxon>Pleurodelinae</taxon>
        <taxon>Pleurodeles</taxon>
    </lineage>
</organism>
<evidence type="ECO:0000256" key="10">
    <source>
        <dbReference type="ARBA" id="ARBA00069981"/>
    </source>
</evidence>
<evidence type="ECO:0000313" key="11">
    <source>
        <dbReference type="EMBL" id="KAJ1137163.1"/>
    </source>
</evidence>
<proteinExistence type="inferred from homology"/>
<keyword evidence="7" id="KW-0904">Protein phosphatase</keyword>
<dbReference type="Pfam" id="PF12689">
    <property type="entry name" value="Acid_PPase"/>
    <property type="match status" value="1"/>
</dbReference>
<comment type="caution">
    <text evidence="11">The sequence shown here is derived from an EMBL/GenBank/DDBJ whole genome shotgun (WGS) entry which is preliminary data.</text>
</comment>
<evidence type="ECO:0000256" key="3">
    <source>
        <dbReference type="ARBA" id="ARBA00013064"/>
    </source>
</evidence>
<evidence type="ECO:0000256" key="9">
    <source>
        <dbReference type="ARBA" id="ARBA00055318"/>
    </source>
</evidence>
<evidence type="ECO:0000256" key="6">
    <source>
        <dbReference type="ARBA" id="ARBA00022842"/>
    </source>
</evidence>
<dbReference type="GO" id="GO:0003993">
    <property type="term" value="F:acid phosphatase activity"/>
    <property type="evidence" value="ECO:0007669"/>
    <property type="project" value="TreeGrafter"/>
</dbReference>
<dbReference type="GO" id="GO:0004725">
    <property type="term" value="F:protein tyrosine phosphatase activity"/>
    <property type="evidence" value="ECO:0007669"/>
    <property type="project" value="UniProtKB-EC"/>
</dbReference>
<dbReference type="InterPro" id="IPR010033">
    <property type="entry name" value="HAD_SF_ppase_IIIC"/>
</dbReference>
<dbReference type="PANTHER" id="PTHR17901:SF14">
    <property type="entry name" value="MAGNESIUM-DEPENDENT PHOSPHATASE 1"/>
    <property type="match status" value="1"/>
</dbReference>
<dbReference type="SFLD" id="SFLDG01131">
    <property type="entry name" value="C1.5.2:_MDP_Like"/>
    <property type="match status" value="1"/>
</dbReference>
<evidence type="ECO:0000256" key="1">
    <source>
        <dbReference type="ARBA" id="ARBA00001946"/>
    </source>
</evidence>
<evidence type="ECO:0000256" key="7">
    <source>
        <dbReference type="ARBA" id="ARBA00022912"/>
    </source>
</evidence>
<reference evidence="11" key="1">
    <citation type="journal article" date="2022" name="bioRxiv">
        <title>Sequencing and chromosome-scale assembly of the giantPleurodeles waltlgenome.</title>
        <authorList>
            <person name="Brown T."/>
            <person name="Elewa A."/>
            <person name="Iarovenko S."/>
            <person name="Subramanian E."/>
            <person name="Araus A.J."/>
            <person name="Petzold A."/>
            <person name="Susuki M."/>
            <person name="Suzuki K.-i.T."/>
            <person name="Hayashi T."/>
            <person name="Toyoda A."/>
            <person name="Oliveira C."/>
            <person name="Osipova E."/>
            <person name="Leigh N.D."/>
            <person name="Simon A."/>
            <person name="Yun M.H."/>
        </authorList>
    </citation>
    <scope>NUCLEOTIDE SEQUENCE</scope>
    <source>
        <strain evidence="11">20211129_DDA</strain>
        <tissue evidence="11">Liver</tissue>
    </source>
</reference>
<dbReference type="InterPro" id="IPR036412">
    <property type="entry name" value="HAD-like_sf"/>
</dbReference>
<dbReference type="PANTHER" id="PTHR17901">
    <property type="entry name" value="MAGNESIUM-DEPENDENT PHOSPHATASE 1 MDP1"/>
    <property type="match status" value="1"/>
</dbReference>
<dbReference type="NCBIfam" id="TIGR01685">
    <property type="entry name" value="MDP-1"/>
    <property type="match status" value="1"/>
</dbReference>
<dbReference type="InterPro" id="IPR010036">
    <property type="entry name" value="MDP_1_eu_arc"/>
</dbReference>
<dbReference type="InterPro" id="IPR035679">
    <property type="entry name" value="MDP-1_euk"/>
</dbReference>
<name>A0AAV7QF99_PLEWA</name>
<dbReference type="SFLD" id="SFLDS00003">
    <property type="entry name" value="Haloacid_Dehalogenase"/>
    <property type="match status" value="1"/>
</dbReference>
<dbReference type="EMBL" id="JANPWB010000010">
    <property type="protein sequence ID" value="KAJ1137163.1"/>
    <property type="molecule type" value="Genomic_DNA"/>
</dbReference>